<reference evidence="3 4" key="1">
    <citation type="journal article" date="2019" name="Nat. Plants">
        <title>Stout camphor tree genome fills gaps in understanding of flowering plant genome evolution.</title>
        <authorList>
            <person name="Chaw S.M."/>
            <person name="Liu Y.C."/>
            <person name="Wu Y.W."/>
            <person name="Wang H.Y."/>
            <person name="Lin C.I."/>
            <person name="Wu C.S."/>
            <person name="Ke H.M."/>
            <person name="Chang L.Y."/>
            <person name="Hsu C.Y."/>
            <person name="Yang H.T."/>
            <person name="Sudianto E."/>
            <person name="Hsu M.H."/>
            <person name="Wu K.P."/>
            <person name="Wang L.N."/>
            <person name="Leebens-Mack J.H."/>
            <person name="Tsai I.J."/>
        </authorList>
    </citation>
    <scope>NUCLEOTIDE SEQUENCE [LARGE SCALE GENOMIC DNA]</scope>
    <source>
        <strain evidence="4">cv. Chaw 1501</strain>
        <tissue evidence="3">Young leaves</tissue>
    </source>
</reference>
<feature type="region of interest" description="Disordered" evidence="2">
    <location>
        <begin position="1"/>
        <end position="91"/>
    </location>
</feature>
<dbReference type="OrthoDB" id="673648at2759"/>
<sequence length="211" mass="24114">MKEEIASANKATPPPARLRAASKIKDSPRPEDGNGASPGPKARTRSVVAETNNIQRARRSLGMNRLKAGEDTTAQKGREMEERRLVGRPGNRAVEQFARLPRRLDHSSKRIEDEPDAKREELQQKLDMSENLVQELQSEISVLKSQVEKLQSLNSELESQNRRFKEDLATAEAKISTFQLVIRRNQLWLKYNPLNLEMYRNSLQADWSILK</sequence>
<organism evidence="3 4">
    <name type="scientific">Cinnamomum micranthum f. kanehirae</name>
    <dbReference type="NCBI Taxonomy" id="337451"/>
    <lineage>
        <taxon>Eukaryota</taxon>
        <taxon>Viridiplantae</taxon>
        <taxon>Streptophyta</taxon>
        <taxon>Embryophyta</taxon>
        <taxon>Tracheophyta</taxon>
        <taxon>Spermatophyta</taxon>
        <taxon>Magnoliopsida</taxon>
        <taxon>Magnoliidae</taxon>
        <taxon>Laurales</taxon>
        <taxon>Lauraceae</taxon>
        <taxon>Cinnamomum</taxon>
    </lineage>
</organism>
<evidence type="ECO:0000313" key="3">
    <source>
        <dbReference type="EMBL" id="RWR98105.1"/>
    </source>
</evidence>
<proteinExistence type="predicted"/>
<keyword evidence="4" id="KW-1185">Reference proteome</keyword>
<evidence type="ECO:0000256" key="1">
    <source>
        <dbReference type="SAM" id="Coils"/>
    </source>
</evidence>
<accession>A0A3S3NSY5</accession>
<feature type="compositionally biased region" description="Basic and acidic residues" evidence="2">
    <location>
        <begin position="76"/>
        <end position="85"/>
    </location>
</feature>
<dbReference type="AlphaFoldDB" id="A0A3S3NSY5"/>
<feature type="coiled-coil region" evidence="1">
    <location>
        <begin position="119"/>
        <end position="174"/>
    </location>
</feature>
<comment type="caution">
    <text evidence="3">The sequence shown here is derived from an EMBL/GenBank/DDBJ whole genome shotgun (WGS) entry which is preliminary data.</text>
</comment>
<dbReference type="Proteomes" id="UP000283530">
    <property type="component" value="Unassembled WGS sequence"/>
</dbReference>
<evidence type="ECO:0000313" key="4">
    <source>
        <dbReference type="Proteomes" id="UP000283530"/>
    </source>
</evidence>
<protein>
    <submittedName>
        <fullName evidence="3">Protein CHUP1, chloroplastic</fullName>
    </submittedName>
</protein>
<gene>
    <name evidence="3" type="ORF">CKAN_02760000</name>
</gene>
<name>A0A3S3NSY5_9MAGN</name>
<feature type="compositionally biased region" description="Basic and acidic residues" evidence="2">
    <location>
        <begin position="23"/>
        <end position="32"/>
    </location>
</feature>
<keyword evidence="1" id="KW-0175">Coiled coil</keyword>
<dbReference type="Gene3D" id="6.10.140.920">
    <property type="match status" value="1"/>
</dbReference>
<evidence type="ECO:0000256" key="2">
    <source>
        <dbReference type="SAM" id="MobiDB-lite"/>
    </source>
</evidence>
<dbReference type="EMBL" id="QPKB01000534">
    <property type="protein sequence ID" value="RWR98105.1"/>
    <property type="molecule type" value="Genomic_DNA"/>
</dbReference>